<protein>
    <recommendedName>
        <fullName evidence="4">Peptidase C14 caspase catalytic subunit p20</fullName>
    </recommendedName>
</protein>
<keyword evidence="1" id="KW-0732">Signal</keyword>
<organism evidence="2 3">
    <name type="scientific">Fibrella aestuarina BUZ 2</name>
    <dbReference type="NCBI Taxonomy" id="1166018"/>
    <lineage>
        <taxon>Bacteria</taxon>
        <taxon>Pseudomonadati</taxon>
        <taxon>Bacteroidota</taxon>
        <taxon>Cytophagia</taxon>
        <taxon>Cytophagales</taxon>
        <taxon>Spirosomataceae</taxon>
        <taxon>Fibrella</taxon>
    </lineage>
</organism>
<dbReference type="HOGENOM" id="CLU_688399_0_0_10"/>
<gene>
    <name evidence="2" type="ORF">FAES_4889</name>
</gene>
<name>I0KFI5_9BACT</name>
<dbReference type="STRING" id="1166018.FAES_4889"/>
<dbReference type="eggNOG" id="COG4249">
    <property type="taxonomic scope" value="Bacteria"/>
</dbReference>
<dbReference type="KEGG" id="fae:FAES_4889"/>
<dbReference type="AlphaFoldDB" id="I0KFI5"/>
<sequence>MRHLILLLLTLLGTFGANAQRLHVVYALEQNDRALGLVTLANDELMTQVMKTVEWGLGYPMAITYLPKESFTGVALKKTLANLKTGPKDVIVLYYSGFGLMPTRPADSFANWRFTDVAQRGLAVSDVESWLMAKKARLRVIIADCTTERIRNDKYVAGGIGVGPDLRKQVVRRLFQQPCGLVKLGSSLPTQLAWIREGMPGTVFTIGFNQAFQNLLLSTVDSASLARVSWPFLVENTAGMMNNLLYKLPFGQQPVLEVKPCQRQPGSVTPPTVVDPLANETLSGLFSALLLNPDSLRRAQLTKKLLALCDDKATVAVSRFMSHERYDDPLAINTVPLSYPLRTYLSQLRNPLVPVPATGSASPPVPISSLQVISVVSKEADMAAPKPIKSFALREDWIDY</sequence>
<keyword evidence="3" id="KW-1185">Reference proteome</keyword>
<dbReference type="RefSeq" id="WP_015333987.1">
    <property type="nucleotide sequence ID" value="NC_020054.1"/>
</dbReference>
<feature type="signal peptide" evidence="1">
    <location>
        <begin position="1"/>
        <end position="19"/>
    </location>
</feature>
<dbReference type="Proteomes" id="UP000011058">
    <property type="component" value="Chromosome"/>
</dbReference>
<evidence type="ECO:0000256" key="1">
    <source>
        <dbReference type="SAM" id="SignalP"/>
    </source>
</evidence>
<evidence type="ECO:0000313" key="2">
    <source>
        <dbReference type="EMBL" id="CCH02888.1"/>
    </source>
</evidence>
<proteinExistence type="predicted"/>
<accession>I0KFI5</accession>
<evidence type="ECO:0008006" key="4">
    <source>
        <dbReference type="Google" id="ProtNLM"/>
    </source>
</evidence>
<feature type="chain" id="PRO_5003630573" description="Peptidase C14 caspase catalytic subunit p20" evidence="1">
    <location>
        <begin position="20"/>
        <end position="400"/>
    </location>
</feature>
<dbReference type="OrthoDB" id="920355at2"/>
<dbReference type="EMBL" id="HE796683">
    <property type="protein sequence ID" value="CCH02888.1"/>
    <property type="molecule type" value="Genomic_DNA"/>
</dbReference>
<evidence type="ECO:0000313" key="3">
    <source>
        <dbReference type="Proteomes" id="UP000011058"/>
    </source>
</evidence>
<reference evidence="2 3" key="1">
    <citation type="journal article" date="2012" name="J. Bacteriol.">
        <title>Genome Sequence of Fibrella aestuarina BUZ 2T, a Filamentous Marine Bacterium.</title>
        <authorList>
            <person name="Filippini M."/>
            <person name="Qi W."/>
            <person name="Blom J."/>
            <person name="Goesmann A."/>
            <person name="Smits T.H."/>
            <person name="Bagheri H.C."/>
        </authorList>
    </citation>
    <scope>NUCLEOTIDE SEQUENCE [LARGE SCALE GENOMIC DNA]</scope>
    <source>
        <strain evidence="3">BUZ 2T</strain>
    </source>
</reference>